<dbReference type="EMBL" id="MSIE01000035">
    <property type="protein sequence ID" value="OLF15915.1"/>
    <property type="molecule type" value="Genomic_DNA"/>
</dbReference>
<dbReference type="InterPro" id="IPR051448">
    <property type="entry name" value="CdaR-like_regulators"/>
</dbReference>
<dbReference type="PANTHER" id="PTHR33744:SF17">
    <property type="entry name" value="CONSERVED PROTEIN"/>
    <property type="match status" value="1"/>
</dbReference>
<dbReference type="Gene3D" id="1.10.10.2840">
    <property type="entry name" value="PucR C-terminal helix-turn-helix domain"/>
    <property type="match status" value="1"/>
</dbReference>
<dbReference type="STRING" id="1912961.BU204_19585"/>
<dbReference type="Pfam" id="PF07905">
    <property type="entry name" value="PucR"/>
    <property type="match status" value="1"/>
</dbReference>
<accession>A0A1Q8CNH7</accession>
<dbReference type="PANTHER" id="PTHR33744">
    <property type="entry name" value="CARBOHYDRATE DIACID REGULATOR"/>
    <property type="match status" value="1"/>
</dbReference>
<dbReference type="InterPro" id="IPR012914">
    <property type="entry name" value="PucR_dom"/>
</dbReference>
<protein>
    <submittedName>
        <fullName evidence="3">PucR family transcriptional regulator</fullName>
    </submittedName>
</protein>
<dbReference type="InterPro" id="IPR025736">
    <property type="entry name" value="PucR_C-HTH_dom"/>
</dbReference>
<proteinExistence type="predicted"/>
<feature type="domain" description="Purine catabolism PurC-like" evidence="1">
    <location>
        <begin position="7"/>
        <end position="120"/>
    </location>
</feature>
<dbReference type="Proteomes" id="UP000185596">
    <property type="component" value="Unassembled WGS sequence"/>
</dbReference>
<evidence type="ECO:0000313" key="3">
    <source>
        <dbReference type="EMBL" id="OLF15915.1"/>
    </source>
</evidence>
<evidence type="ECO:0000259" key="2">
    <source>
        <dbReference type="Pfam" id="PF13556"/>
    </source>
</evidence>
<dbReference type="AlphaFoldDB" id="A0A1Q8CNH7"/>
<reference evidence="3 4" key="1">
    <citation type="submission" date="2016-12" db="EMBL/GenBank/DDBJ databases">
        <title>The draft genome sequence of Actinophytocola sp. 11-183.</title>
        <authorList>
            <person name="Wang W."/>
            <person name="Yuan L."/>
        </authorList>
    </citation>
    <scope>NUCLEOTIDE SEQUENCE [LARGE SCALE GENOMIC DNA]</scope>
    <source>
        <strain evidence="3 4">11-183</strain>
    </source>
</reference>
<evidence type="ECO:0000313" key="4">
    <source>
        <dbReference type="Proteomes" id="UP000185596"/>
    </source>
</evidence>
<feature type="domain" description="PucR C-terminal helix-turn-helix" evidence="2">
    <location>
        <begin position="455"/>
        <end position="513"/>
    </location>
</feature>
<comment type="caution">
    <text evidence="3">The sequence shown here is derived from an EMBL/GenBank/DDBJ whole genome shotgun (WGS) entry which is preliminary data.</text>
</comment>
<keyword evidence="4" id="KW-1185">Reference proteome</keyword>
<gene>
    <name evidence="3" type="ORF">BU204_19585</name>
</gene>
<evidence type="ECO:0000259" key="1">
    <source>
        <dbReference type="Pfam" id="PF07905"/>
    </source>
</evidence>
<sequence>MLTVRALLDDPSLELRLLHPGASGALDAEVLWVHNTELGDPSPYVRERELVLTNGLWLAETSADGFVASVRRAGAAGIVFGLRTRTPSTPPELLAACVAADLPLAEISTRVPFTALTRAAAAIHAEQRQGILLGMVRRGDALASAISHGGGPSGVLEVLRGEHDLPLAVVDRTGRALAGVPLAPEQLRAVAAGLARRPPPLELDLGETERATLFLVGAAGDVDAALVCLRPARALSRTERDALDQAARFLSLEVAKRQAVQAIELRFASELLDMILSGPQRAAELPGRLQAFGVDPGGELAVYALACPGADTAVPPGLAEAVADFFLAESTAAVVAGGSHDVVAVFTWQRPEAQLRATGTRLVAAVGARFAGRRPVLGIGGVAADATALRQPLVRSREACRVLVRRGGNPEVATFGELGTHRLLLGLQDPETLRGFADGVLGPLRDHDRERGSELVRTLRAFMANDGHWAATAAALFVHVNTLRNRLVKVAELSGRDVARTEDRVDLYLALEAEEFES</sequence>
<organism evidence="3 4">
    <name type="scientific">Actinophytocola xanthii</name>
    <dbReference type="NCBI Taxonomy" id="1912961"/>
    <lineage>
        <taxon>Bacteria</taxon>
        <taxon>Bacillati</taxon>
        <taxon>Actinomycetota</taxon>
        <taxon>Actinomycetes</taxon>
        <taxon>Pseudonocardiales</taxon>
        <taxon>Pseudonocardiaceae</taxon>
    </lineage>
</organism>
<name>A0A1Q8CNH7_9PSEU</name>
<dbReference type="Pfam" id="PF13556">
    <property type="entry name" value="HTH_30"/>
    <property type="match status" value="1"/>
</dbReference>
<dbReference type="InterPro" id="IPR042070">
    <property type="entry name" value="PucR_C-HTH_sf"/>
</dbReference>
<dbReference type="OrthoDB" id="3170447at2"/>
<dbReference type="RefSeq" id="WP_075127157.1">
    <property type="nucleotide sequence ID" value="NZ_MSIE01000035.1"/>
</dbReference>